<gene>
    <name evidence="1" type="ORF">EFW17_22365</name>
</gene>
<comment type="caution">
    <text evidence="1">The sequence shown here is derived from an EMBL/GenBank/DDBJ whole genome shotgun (WGS) entry which is preliminary data.</text>
</comment>
<keyword evidence="2" id="KW-1185">Reference proteome</keyword>
<dbReference type="AlphaFoldDB" id="A0A3N0DYS7"/>
<organism evidence="1 2">
    <name type="scientific">Halostreptopolyspora alba</name>
    <dbReference type="NCBI Taxonomy" id="2487137"/>
    <lineage>
        <taxon>Bacteria</taxon>
        <taxon>Bacillati</taxon>
        <taxon>Actinomycetota</taxon>
        <taxon>Actinomycetes</taxon>
        <taxon>Streptosporangiales</taxon>
        <taxon>Nocardiopsidaceae</taxon>
        <taxon>Halostreptopolyspora</taxon>
    </lineage>
</organism>
<dbReference type="RefSeq" id="WP_123203416.1">
    <property type="nucleotide sequence ID" value="NZ_RJMB01000034.1"/>
</dbReference>
<sequence>MTTSTPARPTAAQPARHVTLALDPMTHDELERAAGHRDVASYLCVLAGRYARWNELREWMSQLETAYGALPPEALERLYRRMLGLPPRTPEGTGSLTVTLDAEEFRALAERAGERPLASYAREVLLDLVTSAEWDEPSGAESG</sequence>
<accession>A0A3N0DYS7</accession>
<dbReference type="EMBL" id="RJMB01000034">
    <property type="protein sequence ID" value="RNL80764.1"/>
    <property type="molecule type" value="Genomic_DNA"/>
</dbReference>
<protein>
    <submittedName>
        <fullName evidence="1">Uncharacterized protein</fullName>
    </submittedName>
</protein>
<evidence type="ECO:0000313" key="2">
    <source>
        <dbReference type="Proteomes" id="UP000269198"/>
    </source>
</evidence>
<reference evidence="1 2" key="1">
    <citation type="submission" date="2018-11" db="EMBL/GenBank/DDBJ databases">
        <title>The genome draft of YIM 96095.</title>
        <authorList>
            <person name="Tang S.-K."/>
            <person name="Chunyu W.-X."/>
            <person name="Feng Y.-Z."/>
        </authorList>
    </citation>
    <scope>NUCLEOTIDE SEQUENCE [LARGE SCALE GENOMIC DNA]</scope>
    <source>
        <strain evidence="1 2">YIM 96095</strain>
    </source>
</reference>
<evidence type="ECO:0000313" key="1">
    <source>
        <dbReference type="EMBL" id="RNL80764.1"/>
    </source>
</evidence>
<dbReference type="OrthoDB" id="3432368at2"/>
<proteinExistence type="predicted"/>
<dbReference type="Proteomes" id="UP000269198">
    <property type="component" value="Unassembled WGS sequence"/>
</dbReference>
<name>A0A3N0DYS7_9ACTN</name>